<comment type="caution">
    <text evidence="8">The sequence shown here is derived from an EMBL/GenBank/DDBJ whole genome shotgun (WGS) entry which is preliminary data.</text>
</comment>
<name>A0ABS2Z4N6_POLSE</name>
<keyword evidence="6" id="KW-0472">Membrane</keyword>
<evidence type="ECO:0000256" key="4">
    <source>
        <dbReference type="PROSITE-ProRule" id="PRU00175"/>
    </source>
</evidence>
<dbReference type="Pfam" id="PF13639">
    <property type="entry name" value="zf-RING_2"/>
    <property type="match status" value="1"/>
</dbReference>
<evidence type="ECO:0000259" key="7">
    <source>
        <dbReference type="PROSITE" id="PS50089"/>
    </source>
</evidence>
<keyword evidence="1" id="KW-0479">Metal-binding</keyword>
<feature type="non-terminal residue" evidence="8">
    <location>
        <position position="334"/>
    </location>
</feature>
<feature type="transmembrane region" description="Helical" evidence="6">
    <location>
        <begin position="273"/>
        <end position="299"/>
    </location>
</feature>
<keyword evidence="9" id="KW-1185">Reference proteome</keyword>
<feature type="domain" description="RING-type" evidence="7">
    <location>
        <begin position="139"/>
        <end position="186"/>
    </location>
</feature>
<evidence type="ECO:0000256" key="6">
    <source>
        <dbReference type="SAM" id="Phobius"/>
    </source>
</evidence>
<evidence type="ECO:0000313" key="8">
    <source>
        <dbReference type="EMBL" id="MBN3293415.1"/>
    </source>
</evidence>
<dbReference type="EMBL" id="JAAWVN010021421">
    <property type="protein sequence ID" value="MBN3293415.1"/>
    <property type="molecule type" value="Genomic_DNA"/>
</dbReference>
<dbReference type="PANTHER" id="PTHR22791:SF30">
    <property type="entry name" value="RING FINGER PROTEIN 223-LIKE"/>
    <property type="match status" value="1"/>
</dbReference>
<gene>
    <name evidence="8" type="primary">Rnf225</name>
    <name evidence="8" type="ORF">GTO92_0010708</name>
</gene>
<dbReference type="InterPro" id="IPR013083">
    <property type="entry name" value="Znf_RING/FYVE/PHD"/>
</dbReference>
<protein>
    <submittedName>
        <fullName evidence="8">RN225 protein</fullName>
    </submittedName>
</protein>
<keyword evidence="3" id="KW-0862">Zinc</keyword>
<dbReference type="SMART" id="SM00184">
    <property type="entry name" value="RING"/>
    <property type="match status" value="1"/>
</dbReference>
<organism evidence="8 9">
    <name type="scientific">Polypterus senegalus</name>
    <name type="common">Senegal bichir</name>
    <dbReference type="NCBI Taxonomy" id="55291"/>
    <lineage>
        <taxon>Eukaryota</taxon>
        <taxon>Metazoa</taxon>
        <taxon>Chordata</taxon>
        <taxon>Craniata</taxon>
        <taxon>Vertebrata</taxon>
        <taxon>Euteleostomi</taxon>
        <taxon>Actinopterygii</taxon>
        <taxon>Polypteriformes</taxon>
        <taxon>Polypteridae</taxon>
        <taxon>Polypterus</taxon>
    </lineage>
</organism>
<keyword evidence="2 4" id="KW-0863">Zinc-finger</keyword>
<keyword evidence="6" id="KW-1133">Transmembrane helix</keyword>
<evidence type="ECO:0000256" key="1">
    <source>
        <dbReference type="ARBA" id="ARBA00022723"/>
    </source>
</evidence>
<feature type="non-terminal residue" evidence="8">
    <location>
        <position position="1"/>
    </location>
</feature>
<evidence type="ECO:0000256" key="2">
    <source>
        <dbReference type="ARBA" id="ARBA00022771"/>
    </source>
</evidence>
<sequence length="334" mass="37552">MQSAEELPGCIMTTPEKQQEEKEEEEKVEYGRGNEEENCGTPVEELTFKELSCTDARVEELSSKELSCTDARVEELSSKELSCTDARVEELSSKELSCTDARVEELSSKELSYTDDEKCANKPVDGNTESSWDTSDTECVICFCSYDNVFKAPKVLTCNHTFCLECLARINVSHEKGTTLVCPVCRLETQLPGANGLPTLQNNQEIFRQLPSDMQDAMSVRFNRKKGRLWVKRKVDPASFIKPVKVNSVSLSLDVGRPPSQVRSRTIRVLRSNWCYCLAIFIFSLVAVMLVFAGIYIFVIMPGYISSSNVNNNNSTEWPPHKNNSRSCNNIDCN</sequence>
<dbReference type="PANTHER" id="PTHR22791">
    <property type="entry name" value="RING-TYPE DOMAIN-CONTAINING PROTEIN"/>
    <property type="match status" value="1"/>
</dbReference>
<dbReference type="Gene3D" id="3.30.40.10">
    <property type="entry name" value="Zinc/RING finger domain, C3HC4 (zinc finger)"/>
    <property type="match status" value="1"/>
</dbReference>
<accession>A0ABS2Z4N6</accession>
<feature type="region of interest" description="Disordered" evidence="5">
    <location>
        <begin position="1"/>
        <end position="41"/>
    </location>
</feature>
<dbReference type="Proteomes" id="UP001166052">
    <property type="component" value="Unassembled WGS sequence"/>
</dbReference>
<dbReference type="PROSITE" id="PS50089">
    <property type="entry name" value="ZF_RING_2"/>
    <property type="match status" value="1"/>
</dbReference>
<dbReference type="SUPFAM" id="SSF57850">
    <property type="entry name" value="RING/U-box"/>
    <property type="match status" value="1"/>
</dbReference>
<dbReference type="PROSITE" id="PS00518">
    <property type="entry name" value="ZF_RING_1"/>
    <property type="match status" value="1"/>
</dbReference>
<keyword evidence="6" id="KW-0812">Transmembrane</keyword>
<proteinExistence type="predicted"/>
<dbReference type="InterPro" id="IPR001841">
    <property type="entry name" value="Znf_RING"/>
</dbReference>
<dbReference type="InterPro" id="IPR017907">
    <property type="entry name" value="Znf_RING_CS"/>
</dbReference>
<evidence type="ECO:0000256" key="3">
    <source>
        <dbReference type="ARBA" id="ARBA00022833"/>
    </source>
</evidence>
<reference evidence="8" key="1">
    <citation type="journal article" date="2021" name="Cell">
        <title>Tracing the genetic footprints of vertebrate landing in non-teleost ray-finned fishes.</title>
        <authorList>
            <person name="Bi X."/>
            <person name="Wang K."/>
            <person name="Yang L."/>
            <person name="Pan H."/>
            <person name="Jiang H."/>
            <person name="Wei Q."/>
            <person name="Fang M."/>
            <person name="Yu H."/>
            <person name="Zhu C."/>
            <person name="Cai Y."/>
            <person name="He Y."/>
            <person name="Gan X."/>
            <person name="Zeng H."/>
            <person name="Yu D."/>
            <person name="Zhu Y."/>
            <person name="Jiang H."/>
            <person name="Qiu Q."/>
            <person name="Yang H."/>
            <person name="Zhang Y.E."/>
            <person name="Wang W."/>
            <person name="Zhu M."/>
            <person name="He S."/>
            <person name="Zhang G."/>
        </authorList>
    </citation>
    <scope>NUCLEOTIDE SEQUENCE</scope>
    <source>
        <strain evidence="8">Bchr_001</strain>
    </source>
</reference>
<dbReference type="InterPro" id="IPR051435">
    <property type="entry name" value="RING_finger_E3_ubiq-ligases"/>
</dbReference>
<evidence type="ECO:0000313" key="9">
    <source>
        <dbReference type="Proteomes" id="UP001166052"/>
    </source>
</evidence>
<evidence type="ECO:0000256" key="5">
    <source>
        <dbReference type="SAM" id="MobiDB-lite"/>
    </source>
</evidence>